<sequence length="96" mass="9981">MLSSTENSRSPRSISFPFEEFSPVTIAGAALGPALGHWSSDIAFGDGSGTSKVPIPDFDDFFAGLPSGFDAPPLLNESGGEVVAEGSRLELAWIGH</sequence>
<name>A0A8X7TMA4_BRACI</name>
<evidence type="ECO:0000313" key="2">
    <source>
        <dbReference type="Proteomes" id="UP000886595"/>
    </source>
</evidence>
<dbReference type="EMBL" id="JAAMPC010000017">
    <property type="protein sequence ID" value="KAG2246869.1"/>
    <property type="molecule type" value="Genomic_DNA"/>
</dbReference>
<dbReference type="Proteomes" id="UP000886595">
    <property type="component" value="Unassembled WGS sequence"/>
</dbReference>
<protein>
    <submittedName>
        <fullName evidence="1">Uncharacterized protein</fullName>
    </submittedName>
</protein>
<organism evidence="1 2">
    <name type="scientific">Brassica carinata</name>
    <name type="common">Ethiopian mustard</name>
    <name type="synonym">Abyssinian cabbage</name>
    <dbReference type="NCBI Taxonomy" id="52824"/>
    <lineage>
        <taxon>Eukaryota</taxon>
        <taxon>Viridiplantae</taxon>
        <taxon>Streptophyta</taxon>
        <taxon>Embryophyta</taxon>
        <taxon>Tracheophyta</taxon>
        <taxon>Spermatophyta</taxon>
        <taxon>Magnoliopsida</taxon>
        <taxon>eudicotyledons</taxon>
        <taxon>Gunneridae</taxon>
        <taxon>Pentapetalae</taxon>
        <taxon>rosids</taxon>
        <taxon>malvids</taxon>
        <taxon>Brassicales</taxon>
        <taxon>Brassicaceae</taxon>
        <taxon>Brassiceae</taxon>
        <taxon>Brassica</taxon>
    </lineage>
</organism>
<gene>
    <name evidence="1" type="ORF">Bca52824_086497</name>
</gene>
<reference evidence="1 2" key="1">
    <citation type="submission" date="2020-02" db="EMBL/GenBank/DDBJ databases">
        <authorList>
            <person name="Ma Q."/>
            <person name="Huang Y."/>
            <person name="Song X."/>
            <person name="Pei D."/>
        </authorList>
    </citation>
    <scope>NUCLEOTIDE SEQUENCE [LARGE SCALE GENOMIC DNA]</scope>
    <source>
        <strain evidence="1">Sxm20200214</strain>
        <tissue evidence="1">Leaf</tissue>
    </source>
</reference>
<comment type="caution">
    <text evidence="1">The sequence shown here is derived from an EMBL/GenBank/DDBJ whole genome shotgun (WGS) entry which is preliminary data.</text>
</comment>
<proteinExistence type="predicted"/>
<keyword evidence="2" id="KW-1185">Reference proteome</keyword>
<evidence type="ECO:0000313" key="1">
    <source>
        <dbReference type="EMBL" id="KAG2246869.1"/>
    </source>
</evidence>
<accession>A0A8X7TMA4</accession>
<dbReference type="AlphaFoldDB" id="A0A8X7TMA4"/>
<dbReference type="OrthoDB" id="10431792at2759"/>